<sequence length="163" mass="17536">MDKKRTGNRKESSSSSAAASSSSSSSAAAATATLSSSVVECSGRRCKSCSANAVGDCVALCCCPCSLVSILFLAFLKVPWVLGRGFLRRKRKNKKAAVDDQNQSQSQSQNRKNLFDEWEKEVSRIGMEGSSGGNWVAGYEAERVWLELYQAGQAGFGRVLFTT</sequence>
<comment type="caution">
    <text evidence="3">The sequence shown here is derived from an EMBL/GenBank/DDBJ whole genome shotgun (WGS) entry which is preliminary data.</text>
</comment>
<feature type="compositionally biased region" description="Low complexity" evidence="1">
    <location>
        <begin position="101"/>
        <end position="110"/>
    </location>
</feature>
<dbReference type="OMA" id="ANEGSCG"/>
<dbReference type="Proteomes" id="UP000036987">
    <property type="component" value="Unassembled WGS sequence"/>
</dbReference>
<evidence type="ECO:0000313" key="4">
    <source>
        <dbReference type="Proteomes" id="UP000036987"/>
    </source>
</evidence>
<keyword evidence="2" id="KW-1133">Transmembrane helix</keyword>
<evidence type="ECO:0000256" key="1">
    <source>
        <dbReference type="SAM" id="MobiDB-lite"/>
    </source>
</evidence>
<dbReference type="STRING" id="29655.A0A0K9NV17"/>
<proteinExistence type="predicted"/>
<name>A0A0K9NV17_ZOSMR</name>
<dbReference type="PANTHER" id="PTHR33264:SF6">
    <property type="entry name" value="OS01G0638800 PROTEIN"/>
    <property type="match status" value="1"/>
</dbReference>
<keyword evidence="2" id="KW-0472">Membrane</keyword>
<feature type="compositionally biased region" description="Basic and acidic residues" evidence="1">
    <location>
        <begin position="1"/>
        <end position="12"/>
    </location>
</feature>
<evidence type="ECO:0000313" key="3">
    <source>
        <dbReference type="EMBL" id="KMZ60483.1"/>
    </source>
</evidence>
<accession>A0A0K9NV17</accession>
<dbReference type="EMBL" id="LFYR01001622">
    <property type="protein sequence ID" value="KMZ60483.1"/>
    <property type="molecule type" value="Genomic_DNA"/>
</dbReference>
<keyword evidence="2" id="KW-0812">Transmembrane</keyword>
<keyword evidence="4" id="KW-1185">Reference proteome</keyword>
<feature type="compositionally biased region" description="Low complexity" evidence="1">
    <location>
        <begin position="13"/>
        <end position="26"/>
    </location>
</feature>
<protein>
    <submittedName>
        <fullName evidence="3">Uncharacterized protein</fullName>
    </submittedName>
</protein>
<dbReference type="AlphaFoldDB" id="A0A0K9NV17"/>
<organism evidence="3 4">
    <name type="scientific">Zostera marina</name>
    <name type="common">Eelgrass</name>
    <dbReference type="NCBI Taxonomy" id="29655"/>
    <lineage>
        <taxon>Eukaryota</taxon>
        <taxon>Viridiplantae</taxon>
        <taxon>Streptophyta</taxon>
        <taxon>Embryophyta</taxon>
        <taxon>Tracheophyta</taxon>
        <taxon>Spermatophyta</taxon>
        <taxon>Magnoliopsida</taxon>
        <taxon>Liliopsida</taxon>
        <taxon>Zosteraceae</taxon>
        <taxon>Zostera</taxon>
    </lineage>
</organism>
<dbReference type="OrthoDB" id="689054at2759"/>
<feature type="region of interest" description="Disordered" evidence="1">
    <location>
        <begin position="1"/>
        <end position="26"/>
    </location>
</feature>
<dbReference type="PANTHER" id="PTHR33264">
    <property type="entry name" value="EXPRESSED PROTEIN"/>
    <property type="match status" value="1"/>
</dbReference>
<feature type="transmembrane region" description="Helical" evidence="2">
    <location>
        <begin position="53"/>
        <end position="82"/>
    </location>
</feature>
<gene>
    <name evidence="3" type="ORF">ZOSMA_59G00440</name>
</gene>
<reference evidence="4" key="1">
    <citation type="journal article" date="2016" name="Nature">
        <title>The genome of the seagrass Zostera marina reveals angiosperm adaptation to the sea.</title>
        <authorList>
            <person name="Olsen J.L."/>
            <person name="Rouze P."/>
            <person name="Verhelst B."/>
            <person name="Lin Y.-C."/>
            <person name="Bayer T."/>
            <person name="Collen J."/>
            <person name="Dattolo E."/>
            <person name="De Paoli E."/>
            <person name="Dittami S."/>
            <person name="Maumus F."/>
            <person name="Michel G."/>
            <person name="Kersting A."/>
            <person name="Lauritano C."/>
            <person name="Lohaus R."/>
            <person name="Toepel M."/>
            <person name="Tonon T."/>
            <person name="Vanneste K."/>
            <person name="Amirebrahimi M."/>
            <person name="Brakel J."/>
            <person name="Bostroem C."/>
            <person name="Chovatia M."/>
            <person name="Grimwood J."/>
            <person name="Jenkins J.W."/>
            <person name="Jueterbock A."/>
            <person name="Mraz A."/>
            <person name="Stam W.T."/>
            <person name="Tice H."/>
            <person name="Bornberg-Bauer E."/>
            <person name="Green P.J."/>
            <person name="Pearson G.A."/>
            <person name="Procaccini G."/>
            <person name="Duarte C.M."/>
            <person name="Schmutz J."/>
            <person name="Reusch T.B.H."/>
            <person name="Van de Peer Y."/>
        </authorList>
    </citation>
    <scope>NUCLEOTIDE SEQUENCE [LARGE SCALE GENOMIC DNA]</scope>
    <source>
        <strain evidence="4">cv. Finnish</strain>
    </source>
</reference>
<evidence type="ECO:0000256" key="2">
    <source>
        <dbReference type="SAM" id="Phobius"/>
    </source>
</evidence>
<feature type="region of interest" description="Disordered" evidence="1">
    <location>
        <begin position="94"/>
        <end position="113"/>
    </location>
</feature>